<dbReference type="Proteomes" id="UP001144036">
    <property type="component" value="Unassembled WGS sequence"/>
</dbReference>
<dbReference type="RefSeq" id="WP_270153460.1">
    <property type="nucleotide sequence ID" value="NZ_JAPNNL010000010.1"/>
</dbReference>
<comment type="caution">
    <text evidence="2">The sequence shown here is derived from an EMBL/GenBank/DDBJ whole genome shotgun (WGS) entry which is preliminary data.</text>
</comment>
<keyword evidence="1" id="KW-1133">Transmembrane helix</keyword>
<evidence type="ECO:0000256" key="1">
    <source>
        <dbReference type="SAM" id="Phobius"/>
    </source>
</evidence>
<protein>
    <submittedName>
        <fullName evidence="2">Uncharacterized protein</fullName>
    </submittedName>
</protein>
<reference evidence="2" key="1">
    <citation type="submission" date="2022-11" db="EMBL/GenBank/DDBJ databases">
        <title>Nonomuraea corallina sp. nov., a new species of the genus Nonomuraea isolated from sea side sediment in Thai sea.</title>
        <authorList>
            <person name="Ngamcharungchit C."/>
            <person name="Matsumoto A."/>
            <person name="Suriyachadkun C."/>
            <person name="Panbangred W."/>
            <person name="Inahashi Y."/>
            <person name="Intra B."/>
        </authorList>
    </citation>
    <scope>NUCLEOTIDE SEQUENCE</scope>
    <source>
        <strain evidence="2">MCN248</strain>
    </source>
</reference>
<keyword evidence="1" id="KW-0812">Transmembrane</keyword>
<keyword evidence="3" id="KW-1185">Reference proteome</keyword>
<sequence length="57" mass="6897">MLEGLFLLVLWIVPVVLSFFLIYWAVRLAIRHEKQWVPTTREAGTPRRRPRPRREPE</sequence>
<organism evidence="2 3">
    <name type="scientific">Nonomuraea corallina</name>
    <dbReference type="NCBI Taxonomy" id="2989783"/>
    <lineage>
        <taxon>Bacteria</taxon>
        <taxon>Bacillati</taxon>
        <taxon>Actinomycetota</taxon>
        <taxon>Actinomycetes</taxon>
        <taxon>Streptosporangiales</taxon>
        <taxon>Streptosporangiaceae</taxon>
        <taxon>Nonomuraea</taxon>
    </lineage>
</organism>
<proteinExistence type="predicted"/>
<evidence type="ECO:0000313" key="3">
    <source>
        <dbReference type="Proteomes" id="UP001144036"/>
    </source>
</evidence>
<evidence type="ECO:0000313" key="2">
    <source>
        <dbReference type="EMBL" id="MDA0632679.1"/>
    </source>
</evidence>
<name>A0ABT4S664_9ACTN</name>
<dbReference type="EMBL" id="JAPNNL010000010">
    <property type="protein sequence ID" value="MDA0632679.1"/>
    <property type="molecule type" value="Genomic_DNA"/>
</dbReference>
<accession>A0ABT4S664</accession>
<feature type="transmembrane region" description="Helical" evidence="1">
    <location>
        <begin position="6"/>
        <end position="26"/>
    </location>
</feature>
<keyword evidence="1" id="KW-0472">Membrane</keyword>
<gene>
    <name evidence="2" type="ORF">OUY22_04555</name>
</gene>